<dbReference type="EMBL" id="AUXZ01000069">
    <property type="protein sequence ID" value="KZN51065.1"/>
    <property type="molecule type" value="Genomic_DNA"/>
</dbReference>
<organism evidence="1 2">
    <name type="scientific">Pseudoalteromonas luteoviolacea H33</name>
    <dbReference type="NCBI Taxonomy" id="1365251"/>
    <lineage>
        <taxon>Bacteria</taxon>
        <taxon>Pseudomonadati</taxon>
        <taxon>Pseudomonadota</taxon>
        <taxon>Gammaproteobacteria</taxon>
        <taxon>Alteromonadales</taxon>
        <taxon>Pseudoalteromonadaceae</taxon>
        <taxon>Pseudoalteromonas</taxon>
    </lineage>
</organism>
<name>A0A167EQ46_9GAMM</name>
<evidence type="ECO:0000313" key="2">
    <source>
        <dbReference type="Proteomes" id="UP000076503"/>
    </source>
</evidence>
<protein>
    <submittedName>
        <fullName evidence="1">Uncharacterized protein</fullName>
    </submittedName>
</protein>
<dbReference type="AlphaFoldDB" id="A0A167EQ46"/>
<sequence>MFSANHIGISCAFHSTLHWALFAHTLGMSLNDEQGRIFFKENTQESGFTCLDTGQQMKKPRSHGDLGFGVTLKNQLTFSIYQT</sequence>
<evidence type="ECO:0000313" key="1">
    <source>
        <dbReference type="EMBL" id="KZN51065.1"/>
    </source>
</evidence>
<dbReference type="Proteomes" id="UP000076503">
    <property type="component" value="Unassembled WGS sequence"/>
</dbReference>
<comment type="caution">
    <text evidence="1">The sequence shown here is derived from an EMBL/GenBank/DDBJ whole genome shotgun (WGS) entry which is preliminary data.</text>
</comment>
<proteinExistence type="predicted"/>
<accession>A0A167EQ46</accession>
<gene>
    <name evidence="1" type="ORF">N476_14315</name>
</gene>
<reference evidence="1 2" key="1">
    <citation type="submission" date="2013-07" db="EMBL/GenBank/DDBJ databases">
        <title>Comparative Genomic and Metabolomic Analysis of Twelve Strains of Pseudoalteromonas luteoviolacea.</title>
        <authorList>
            <person name="Vynne N.G."/>
            <person name="Mansson M."/>
            <person name="Gram L."/>
        </authorList>
    </citation>
    <scope>NUCLEOTIDE SEQUENCE [LARGE SCALE GENOMIC DNA]</scope>
    <source>
        <strain evidence="1 2">H33</strain>
    </source>
</reference>